<name>A0A9D3MXB8_ANGAN</name>
<feature type="non-terminal residue" evidence="2">
    <location>
        <position position="471"/>
    </location>
</feature>
<sequence length="471" mass="51563">MTEQPFYPAPPTMGYLDGNYFPQHDPTALCHSYLSTGGSTELHQSSPPFYPSFSAPESPYATGVAPPPPGSPLLRLAGKSAAPVWDSQPAGGTLAQSKSSPREGYQLSALPQGSSALQRLDSFSSAFASHNLCMFRSSAPSLDMPLPFCLTTPSDVFLQQLLTHRPQQTEIQPMGAQQTCPELESEQMSSCDQRHTLSAQDAVQLPHGYLLQEQYCPLQQHQEMNYLLYSGPTANPATQTSNPSHSTANPATQTSNPSHSTAISIPQNSNASHPTVNSIPQTTNPTQTHNNSAHPFANPAHQNTHSTQLSPPFSSSYSQVCNFQLYSQPDPTPSIPRTHFYYQNHHQNQNQNHHLNQNQNHQQTPQPSSFQAQQQVQMLKESEPLSCEQSCSDSRCPTLLCPALLSPAHLSPVDPNPSFCQPHPLLAAATHSPRHQNLRSEMDFHGAAQPQCCSPSAPQWRQVPMHNYSLT</sequence>
<proteinExistence type="predicted"/>
<gene>
    <name evidence="2" type="ORF">ANANG_G00001910</name>
</gene>
<feature type="compositionally biased region" description="Low complexity" evidence="1">
    <location>
        <begin position="280"/>
        <end position="291"/>
    </location>
</feature>
<feature type="compositionally biased region" description="Polar residues" evidence="1">
    <location>
        <begin position="232"/>
        <end position="279"/>
    </location>
</feature>
<protein>
    <submittedName>
        <fullName evidence="2">Uncharacterized protein</fullName>
    </submittedName>
</protein>
<feature type="region of interest" description="Disordered" evidence="1">
    <location>
        <begin position="230"/>
        <end position="313"/>
    </location>
</feature>
<evidence type="ECO:0000313" key="2">
    <source>
        <dbReference type="EMBL" id="KAG5855903.1"/>
    </source>
</evidence>
<dbReference type="Proteomes" id="UP001044222">
    <property type="component" value="Unassembled WGS sequence"/>
</dbReference>
<feature type="region of interest" description="Disordered" evidence="1">
    <location>
        <begin position="351"/>
        <end position="377"/>
    </location>
</feature>
<dbReference type="AlphaFoldDB" id="A0A9D3MXB8"/>
<feature type="region of interest" description="Disordered" evidence="1">
    <location>
        <begin position="58"/>
        <end position="107"/>
    </location>
</feature>
<evidence type="ECO:0000313" key="3">
    <source>
        <dbReference type="Proteomes" id="UP001044222"/>
    </source>
</evidence>
<reference evidence="2" key="1">
    <citation type="submission" date="2021-01" db="EMBL/GenBank/DDBJ databases">
        <title>A chromosome-scale assembly of European eel, Anguilla anguilla.</title>
        <authorList>
            <person name="Henkel C."/>
            <person name="Jong-Raadsen S.A."/>
            <person name="Dufour S."/>
            <person name="Weltzien F.-A."/>
            <person name="Palstra A.P."/>
            <person name="Pelster B."/>
            <person name="Spaink H.P."/>
            <person name="Van Den Thillart G.E."/>
            <person name="Jansen H."/>
            <person name="Zahm M."/>
            <person name="Klopp C."/>
            <person name="Cedric C."/>
            <person name="Louis A."/>
            <person name="Berthelot C."/>
            <person name="Parey E."/>
            <person name="Roest Crollius H."/>
            <person name="Montfort J."/>
            <person name="Robinson-Rechavi M."/>
            <person name="Bucao C."/>
            <person name="Bouchez O."/>
            <person name="Gislard M."/>
            <person name="Lluch J."/>
            <person name="Milhes M."/>
            <person name="Lampietro C."/>
            <person name="Lopez Roques C."/>
            <person name="Donnadieu C."/>
            <person name="Braasch I."/>
            <person name="Desvignes T."/>
            <person name="Postlethwait J."/>
            <person name="Bobe J."/>
            <person name="Guiguen Y."/>
            <person name="Dirks R."/>
        </authorList>
    </citation>
    <scope>NUCLEOTIDE SEQUENCE</scope>
    <source>
        <strain evidence="2">Tag_6206</strain>
        <tissue evidence="2">Liver</tissue>
    </source>
</reference>
<keyword evidence="3" id="KW-1185">Reference proteome</keyword>
<organism evidence="2 3">
    <name type="scientific">Anguilla anguilla</name>
    <name type="common">European freshwater eel</name>
    <name type="synonym">Muraena anguilla</name>
    <dbReference type="NCBI Taxonomy" id="7936"/>
    <lineage>
        <taxon>Eukaryota</taxon>
        <taxon>Metazoa</taxon>
        <taxon>Chordata</taxon>
        <taxon>Craniata</taxon>
        <taxon>Vertebrata</taxon>
        <taxon>Euteleostomi</taxon>
        <taxon>Actinopterygii</taxon>
        <taxon>Neopterygii</taxon>
        <taxon>Teleostei</taxon>
        <taxon>Anguilliformes</taxon>
        <taxon>Anguillidae</taxon>
        <taxon>Anguilla</taxon>
    </lineage>
</organism>
<dbReference type="EMBL" id="JAFIRN010000001">
    <property type="protein sequence ID" value="KAG5855903.1"/>
    <property type="molecule type" value="Genomic_DNA"/>
</dbReference>
<feature type="compositionally biased region" description="Polar residues" evidence="1">
    <location>
        <begin position="300"/>
        <end position="313"/>
    </location>
</feature>
<accession>A0A9D3MXB8</accession>
<comment type="caution">
    <text evidence="2">The sequence shown here is derived from an EMBL/GenBank/DDBJ whole genome shotgun (WGS) entry which is preliminary data.</text>
</comment>
<evidence type="ECO:0000256" key="1">
    <source>
        <dbReference type="SAM" id="MobiDB-lite"/>
    </source>
</evidence>